<evidence type="ECO:0000313" key="2">
    <source>
        <dbReference type="EMBL" id="RKR02987.1"/>
    </source>
</evidence>
<dbReference type="EMBL" id="RBIM01000002">
    <property type="protein sequence ID" value="RKR02987.1"/>
    <property type="molecule type" value="Genomic_DNA"/>
</dbReference>
<name>A0A495DL05_9PROT</name>
<evidence type="ECO:0000313" key="3">
    <source>
        <dbReference type="Proteomes" id="UP000273675"/>
    </source>
</evidence>
<dbReference type="AlphaFoldDB" id="A0A495DL05"/>
<sequence>MKRYIGYLPVAIAAILWLKGFFIRDGGVGVINGLVVFLIVWWLFFFMMLPIGVRSQEEAGDVVSGSEPGAPQAPNLARKMWWTTIVTSIAWILYFAITESGVMAQFMPTRFY</sequence>
<proteinExistence type="predicted"/>
<feature type="transmembrane region" description="Helical" evidence="1">
    <location>
        <begin position="30"/>
        <end position="53"/>
    </location>
</feature>
<reference evidence="2 3" key="1">
    <citation type="submission" date="2018-10" db="EMBL/GenBank/DDBJ databases">
        <title>Genomic Encyclopedia of Type Strains, Phase IV (KMG-IV): sequencing the most valuable type-strain genomes for metagenomic binning, comparative biology and taxonomic classification.</title>
        <authorList>
            <person name="Goeker M."/>
        </authorList>
    </citation>
    <scope>NUCLEOTIDE SEQUENCE [LARGE SCALE GENOMIC DNA]</scope>
    <source>
        <strain evidence="2 3">DSM 4734</strain>
    </source>
</reference>
<keyword evidence="1" id="KW-0472">Membrane</keyword>
<comment type="caution">
    <text evidence="2">The sequence shown here is derived from an EMBL/GenBank/DDBJ whole genome shotgun (WGS) entry which is preliminary data.</text>
</comment>
<feature type="transmembrane region" description="Helical" evidence="1">
    <location>
        <begin position="6"/>
        <end position="23"/>
    </location>
</feature>
<feature type="transmembrane region" description="Helical" evidence="1">
    <location>
        <begin position="80"/>
        <end position="97"/>
    </location>
</feature>
<organism evidence="2 3">
    <name type="scientific">Maricaulis maris</name>
    <dbReference type="NCBI Taxonomy" id="74318"/>
    <lineage>
        <taxon>Bacteria</taxon>
        <taxon>Pseudomonadati</taxon>
        <taxon>Pseudomonadota</taxon>
        <taxon>Alphaproteobacteria</taxon>
        <taxon>Maricaulales</taxon>
        <taxon>Maricaulaceae</taxon>
        <taxon>Maricaulis</taxon>
    </lineage>
</organism>
<dbReference type="Proteomes" id="UP000273675">
    <property type="component" value="Unassembled WGS sequence"/>
</dbReference>
<dbReference type="InterPro" id="IPR009935">
    <property type="entry name" value="DUF1467"/>
</dbReference>
<gene>
    <name evidence="2" type="ORF">C7435_0932</name>
</gene>
<evidence type="ECO:0000256" key="1">
    <source>
        <dbReference type="SAM" id="Phobius"/>
    </source>
</evidence>
<dbReference type="RefSeq" id="WP_083635167.1">
    <property type="nucleotide sequence ID" value="NZ_RBIM01000002.1"/>
</dbReference>
<protein>
    <submittedName>
        <fullName evidence="2">Putative secreted protein</fullName>
    </submittedName>
</protein>
<accession>A0A495DL05</accession>
<keyword evidence="1" id="KW-0812">Transmembrane</keyword>
<keyword evidence="1" id="KW-1133">Transmembrane helix</keyword>
<dbReference type="OrthoDB" id="9804637at2"/>
<dbReference type="Pfam" id="PF07330">
    <property type="entry name" value="DUF1467"/>
    <property type="match status" value="1"/>
</dbReference>